<organism evidence="7 8">
    <name type="scientific">Drechslerella stenobrocha 248</name>
    <dbReference type="NCBI Taxonomy" id="1043628"/>
    <lineage>
        <taxon>Eukaryota</taxon>
        <taxon>Fungi</taxon>
        <taxon>Dikarya</taxon>
        <taxon>Ascomycota</taxon>
        <taxon>Pezizomycotina</taxon>
        <taxon>Orbiliomycetes</taxon>
        <taxon>Orbiliales</taxon>
        <taxon>Orbiliaceae</taxon>
        <taxon>Drechslerella</taxon>
    </lineage>
</organism>
<dbReference type="InterPro" id="IPR019775">
    <property type="entry name" value="WD40_repeat_CS"/>
</dbReference>
<dbReference type="InterPro" id="IPR042627">
    <property type="entry name" value="FBXW2"/>
</dbReference>
<keyword evidence="3" id="KW-0677">Repeat</keyword>
<feature type="compositionally biased region" description="Basic and acidic residues" evidence="5">
    <location>
        <begin position="128"/>
        <end position="142"/>
    </location>
</feature>
<evidence type="ECO:0000259" key="6">
    <source>
        <dbReference type="PROSITE" id="PS50181"/>
    </source>
</evidence>
<protein>
    <recommendedName>
        <fullName evidence="6">F-box domain-containing protein</fullName>
    </recommendedName>
</protein>
<dbReference type="SUPFAM" id="SSF81383">
    <property type="entry name" value="F-box domain"/>
    <property type="match status" value="1"/>
</dbReference>
<sequence length="523" mass="57856">MNVFDSTNTSNNVDAGSSSGAASTSTLRMRFSNRARSTITRVLDLREPPPKRNDTPLNFTEPIADGAPPTLFRRPQTVQEPRHTRPSPVSGVQAWFSRLRGGNGGGGGSSSEGEHSHRPQPGKPVNVPHEHSSRRNSKDKGSNGHRLSIGGHRRVLGNLIPNGLGTILNGVGGGRHERRTGIDIMMVFPMELIAHIFSYLDHRSLLRCQQVSRPWYSAATELQVWRHAFEREYGRWEGHPYGRDWRAMFEAKSILGRRWLKGQINATYLKGHTDSVYCVQFDRWKIVTGSRDQTVRVWDIASGECIKVIGRTGTREGEEEGVGYHRGSVLCLQFDESILVTGSSDHTCIIYDDTTICVWDRAAGVLLNRLRGHEGPVNAVQLRGKLVASVSGDARVKLWEVESGACRATDGRWGLAGGGNDHTIRVWDVGTGQLRYEIEEAHKSLVRSLDLDDENGRIISGSYDQSVRVWDLATGRSLLNFPRWHASWVLAARGGRRIVSSGQDAQVLVLDFAGGLAAVDSLY</sequence>
<reference evidence="7 8" key="1">
    <citation type="submission" date="2013-05" db="EMBL/GenBank/DDBJ databases">
        <title>Drechslerella stenobrocha genome reveals carnivorous origination and mechanical trapping mechanism of predatory fungi.</title>
        <authorList>
            <person name="Liu X."/>
            <person name="Zhang W."/>
            <person name="Liu K."/>
        </authorList>
    </citation>
    <scope>NUCLEOTIDE SEQUENCE [LARGE SCALE GENOMIC DNA]</scope>
    <source>
        <strain evidence="7 8">248</strain>
    </source>
</reference>
<feature type="repeat" description="WD" evidence="4">
    <location>
        <begin position="269"/>
        <end position="308"/>
    </location>
</feature>
<dbReference type="InterPro" id="IPR036047">
    <property type="entry name" value="F-box-like_dom_sf"/>
</dbReference>
<evidence type="ECO:0000256" key="3">
    <source>
        <dbReference type="ARBA" id="ARBA00022737"/>
    </source>
</evidence>
<dbReference type="Pfam" id="PF00400">
    <property type="entry name" value="WD40"/>
    <property type="match status" value="5"/>
</dbReference>
<dbReference type="Gene3D" id="1.20.1280.50">
    <property type="match status" value="1"/>
</dbReference>
<dbReference type="PROSITE" id="PS50181">
    <property type="entry name" value="FBOX"/>
    <property type="match status" value="1"/>
</dbReference>
<dbReference type="Gene3D" id="2.130.10.10">
    <property type="entry name" value="YVTN repeat-like/Quinoprotein amine dehydrogenase"/>
    <property type="match status" value="3"/>
</dbReference>
<feature type="repeat" description="WD" evidence="4">
    <location>
        <begin position="415"/>
        <end position="437"/>
    </location>
</feature>
<dbReference type="InterPro" id="IPR001810">
    <property type="entry name" value="F-box_dom"/>
</dbReference>
<gene>
    <name evidence="7" type="ORF">DRE_01384</name>
</gene>
<feature type="repeat" description="WD" evidence="4">
    <location>
        <begin position="370"/>
        <end position="409"/>
    </location>
</feature>
<dbReference type="CDD" id="cd00200">
    <property type="entry name" value="WD40"/>
    <property type="match status" value="1"/>
</dbReference>
<feature type="region of interest" description="Disordered" evidence="5">
    <location>
        <begin position="1"/>
        <end position="150"/>
    </location>
</feature>
<dbReference type="PROSITE" id="PS50294">
    <property type="entry name" value="WD_REPEATS_REGION"/>
    <property type="match status" value="3"/>
</dbReference>
<evidence type="ECO:0000256" key="1">
    <source>
        <dbReference type="ARBA" id="ARBA00007968"/>
    </source>
</evidence>
<feature type="repeat" description="WD" evidence="4">
    <location>
        <begin position="439"/>
        <end position="480"/>
    </location>
</feature>
<dbReference type="SUPFAM" id="SSF50978">
    <property type="entry name" value="WD40 repeat-like"/>
    <property type="match status" value="1"/>
</dbReference>
<feature type="compositionally biased region" description="Gly residues" evidence="5">
    <location>
        <begin position="101"/>
        <end position="110"/>
    </location>
</feature>
<feature type="compositionally biased region" description="Polar residues" evidence="5">
    <location>
        <begin position="1"/>
        <end position="14"/>
    </location>
</feature>
<keyword evidence="8" id="KW-1185">Reference proteome</keyword>
<dbReference type="PANTHER" id="PTHR44436:SF1">
    <property type="entry name" value="F-BOX_WD REPEAT-CONTAINING PROTEIN 2"/>
    <property type="match status" value="1"/>
</dbReference>
<dbReference type="SMART" id="SM00320">
    <property type="entry name" value="WD40"/>
    <property type="match status" value="5"/>
</dbReference>
<dbReference type="PROSITE" id="PS50082">
    <property type="entry name" value="WD_REPEATS_2"/>
    <property type="match status" value="4"/>
</dbReference>
<dbReference type="InterPro" id="IPR015943">
    <property type="entry name" value="WD40/YVTN_repeat-like_dom_sf"/>
</dbReference>
<dbReference type="HOGENOM" id="CLU_520766_0_0_1"/>
<dbReference type="InterPro" id="IPR036322">
    <property type="entry name" value="WD40_repeat_dom_sf"/>
</dbReference>
<evidence type="ECO:0000256" key="5">
    <source>
        <dbReference type="SAM" id="MobiDB-lite"/>
    </source>
</evidence>
<dbReference type="OrthoDB" id="19711at2759"/>
<name>W7HVG1_9PEZI</name>
<dbReference type="Pfam" id="PF12937">
    <property type="entry name" value="F-box-like"/>
    <property type="match status" value="1"/>
</dbReference>
<dbReference type="PANTHER" id="PTHR44436">
    <property type="entry name" value="F-BOX/WD REPEAT-CONTAINING PROTEIN 2"/>
    <property type="match status" value="1"/>
</dbReference>
<accession>W7HVG1</accession>
<proteinExistence type="inferred from homology"/>
<comment type="similarity">
    <text evidence="1">Belongs to the WD repeat MET30/SCONB/SCON-2 family.</text>
</comment>
<evidence type="ECO:0000256" key="2">
    <source>
        <dbReference type="ARBA" id="ARBA00022574"/>
    </source>
</evidence>
<dbReference type="InterPro" id="IPR001680">
    <property type="entry name" value="WD40_rpt"/>
</dbReference>
<dbReference type="PROSITE" id="PS00678">
    <property type="entry name" value="WD_REPEATS_1"/>
    <property type="match status" value="3"/>
</dbReference>
<dbReference type="InterPro" id="IPR020472">
    <property type="entry name" value="WD40_PAC1"/>
</dbReference>
<dbReference type="PRINTS" id="PR00320">
    <property type="entry name" value="GPROTEINBRPT"/>
</dbReference>
<evidence type="ECO:0000313" key="8">
    <source>
        <dbReference type="Proteomes" id="UP000024837"/>
    </source>
</evidence>
<dbReference type="SMART" id="SM00256">
    <property type="entry name" value="FBOX"/>
    <property type="match status" value="1"/>
</dbReference>
<feature type="compositionally biased region" description="Basic and acidic residues" evidence="5">
    <location>
        <begin position="43"/>
        <end position="54"/>
    </location>
</feature>
<dbReference type="EMBL" id="KI966448">
    <property type="protein sequence ID" value="EWC44032.1"/>
    <property type="molecule type" value="Genomic_DNA"/>
</dbReference>
<dbReference type="Proteomes" id="UP000024837">
    <property type="component" value="Unassembled WGS sequence"/>
</dbReference>
<dbReference type="AlphaFoldDB" id="W7HVG1"/>
<keyword evidence="2 4" id="KW-0853">WD repeat</keyword>
<evidence type="ECO:0000256" key="4">
    <source>
        <dbReference type="PROSITE-ProRule" id="PRU00221"/>
    </source>
</evidence>
<feature type="domain" description="F-box" evidence="6">
    <location>
        <begin position="182"/>
        <end position="228"/>
    </location>
</feature>
<evidence type="ECO:0000313" key="7">
    <source>
        <dbReference type="EMBL" id="EWC44032.1"/>
    </source>
</evidence>
<feature type="compositionally biased region" description="Low complexity" evidence="5">
    <location>
        <begin position="15"/>
        <end position="26"/>
    </location>
</feature>